<accession>A0A4U2Z3X6</accession>
<protein>
    <recommendedName>
        <fullName evidence="4">Tetratricopeptide repeat protein</fullName>
    </recommendedName>
</protein>
<dbReference type="OrthoDB" id="5355356at2"/>
<keyword evidence="1" id="KW-1133">Transmembrane helix</keyword>
<feature type="transmembrane region" description="Helical" evidence="1">
    <location>
        <begin position="6"/>
        <end position="24"/>
    </location>
</feature>
<gene>
    <name evidence="2" type="ORF">FCU45_10810</name>
</gene>
<keyword evidence="1" id="KW-0812">Transmembrane</keyword>
<keyword evidence="3" id="KW-1185">Reference proteome</keyword>
<proteinExistence type="predicted"/>
<organism evidence="2 3">
    <name type="scientific">Sulfurimonas crateris</name>
    <dbReference type="NCBI Taxonomy" id="2574727"/>
    <lineage>
        <taxon>Bacteria</taxon>
        <taxon>Pseudomonadati</taxon>
        <taxon>Campylobacterota</taxon>
        <taxon>Epsilonproteobacteria</taxon>
        <taxon>Campylobacterales</taxon>
        <taxon>Sulfurimonadaceae</taxon>
        <taxon>Sulfurimonas</taxon>
    </lineage>
</organism>
<reference evidence="2 3" key="1">
    <citation type="submission" date="2019-04" db="EMBL/GenBank/DDBJ databases">
        <title>Sulfurimonas crateris sp. nov. a facultative anaerobic sulfur-oxidizing chemolithautotrophic bacterium isolated from a terrestrial mud vulcano.</title>
        <authorList>
            <person name="Ratnikova N.M."/>
            <person name="Slobodkin A.I."/>
            <person name="Merkel A.Y."/>
            <person name="Novikov A."/>
            <person name="Bonch-Osmolovskaya E.A."/>
            <person name="Slobodkina G.B."/>
        </authorList>
    </citation>
    <scope>NUCLEOTIDE SEQUENCE [LARGE SCALE GENOMIC DNA]</scope>
    <source>
        <strain evidence="2 3">SN118</strain>
    </source>
</reference>
<comment type="caution">
    <text evidence="2">The sequence shown here is derived from an EMBL/GenBank/DDBJ whole genome shotgun (WGS) entry which is preliminary data.</text>
</comment>
<keyword evidence="1" id="KW-0472">Membrane</keyword>
<sequence>MKSRLFIPIIALFLLFVMGAYFIVNPSYEKSLRAKYYYETGEYKEAYTLAKEAFSLDLYNRMAATVMTQSQTSLKYVSYIDDAKKYMKIIDEIARKESISDADKAKMKMMCEIMISAYIKLAPSVVTDDELVEQAAEYYNKFEKLLEKINRS</sequence>
<evidence type="ECO:0000313" key="2">
    <source>
        <dbReference type="EMBL" id="TKI68494.1"/>
    </source>
</evidence>
<dbReference type="Proteomes" id="UP000309561">
    <property type="component" value="Unassembled WGS sequence"/>
</dbReference>
<evidence type="ECO:0008006" key="4">
    <source>
        <dbReference type="Google" id="ProtNLM"/>
    </source>
</evidence>
<evidence type="ECO:0000313" key="3">
    <source>
        <dbReference type="Proteomes" id="UP000309561"/>
    </source>
</evidence>
<dbReference type="EMBL" id="SZPX01000008">
    <property type="protein sequence ID" value="TKI68494.1"/>
    <property type="molecule type" value="Genomic_DNA"/>
</dbReference>
<dbReference type="RefSeq" id="WP_137015167.1">
    <property type="nucleotide sequence ID" value="NZ_SZPX01000008.1"/>
</dbReference>
<evidence type="ECO:0000256" key="1">
    <source>
        <dbReference type="SAM" id="Phobius"/>
    </source>
</evidence>
<dbReference type="AlphaFoldDB" id="A0A4U2Z3X6"/>
<name>A0A4U2Z3X6_9BACT</name>